<organism evidence="6 7">
    <name type="scientific">Amycolatopsis tolypomycina</name>
    <dbReference type="NCBI Taxonomy" id="208445"/>
    <lineage>
        <taxon>Bacteria</taxon>
        <taxon>Bacillati</taxon>
        <taxon>Actinomycetota</taxon>
        <taxon>Actinomycetes</taxon>
        <taxon>Pseudonocardiales</taxon>
        <taxon>Pseudonocardiaceae</taxon>
        <taxon>Amycolatopsis</taxon>
    </lineage>
</organism>
<dbReference type="InterPro" id="IPR019923">
    <property type="entry name" value="Lucif-like_OxRdtase_MSMEG_2516"/>
</dbReference>
<evidence type="ECO:0000256" key="1">
    <source>
        <dbReference type="ARBA" id="ARBA00022630"/>
    </source>
</evidence>
<accession>A0A1H4IZT3</accession>
<keyword evidence="2" id="KW-0288">FMN</keyword>
<dbReference type="STRING" id="208445.SAMN04489727_1351"/>
<dbReference type="Proteomes" id="UP000199622">
    <property type="component" value="Unassembled WGS sequence"/>
</dbReference>
<dbReference type="InterPro" id="IPR036661">
    <property type="entry name" value="Luciferase-like_sf"/>
</dbReference>
<keyword evidence="7" id="KW-1185">Reference proteome</keyword>
<dbReference type="NCBIfam" id="TIGR03621">
    <property type="entry name" value="F420_MSMEG_2516"/>
    <property type="match status" value="1"/>
</dbReference>
<evidence type="ECO:0000313" key="7">
    <source>
        <dbReference type="Proteomes" id="UP000199622"/>
    </source>
</evidence>
<dbReference type="EMBL" id="FNSO01000003">
    <property type="protein sequence ID" value="SEB39570.1"/>
    <property type="molecule type" value="Genomic_DNA"/>
</dbReference>
<sequence>MRPFRFGVALYVPGSRAEWVAKCRQAEDLGYDVAGVVDHLGRVAPVPALLLAAEATERIRLNTYVLNASFHNPVVLARDLAALDEFTGGRVEIGLGAGYVRAEFEAAGIEWGTPGDRFRRVAAAVTEVERAFDGRPRPPLLLGGRGDRMLTFAAAHADTIALTGTAPGAPEGRLALAGPAALAERADFVRNVLDGRDTELNLMVHFVRITGDRRAALAEAHQLVPHLGVDELGELATVLAGSAEAVAEQLLRTRETLGVSYFTVLEDDLTRLAPVIEKLR</sequence>
<proteinExistence type="predicted"/>
<keyword evidence="3" id="KW-0560">Oxidoreductase</keyword>
<gene>
    <name evidence="6" type="ORF">SAMN04489727_1351</name>
</gene>
<feature type="domain" description="Luciferase-like" evidence="5">
    <location>
        <begin position="3"/>
        <end position="269"/>
    </location>
</feature>
<keyword evidence="1" id="KW-0285">Flavoprotein</keyword>
<dbReference type="AlphaFoldDB" id="A0A1H4IZT3"/>
<dbReference type="InterPro" id="IPR011251">
    <property type="entry name" value="Luciferase-like_dom"/>
</dbReference>
<evidence type="ECO:0000256" key="3">
    <source>
        <dbReference type="ARBA" id="ARBA00023002"/>
    </source>
</evidence>
<protein>
    <submittedName>
        <fullName evidence="6">Probable F420-dependent oxidoreductase, MSMEG_2516 family</fullName>
    </submittedName>
</protein>
<dbReference type="Gene3D" id="3.20.20.30">
    <property type="entry name" value="Luciferase-like domain"/>
    <property type="match status" value="1"/>
</dbReference>
<keyword evidence="4" id="KW-0503">Monooxygenase</keyword>
<evidence type="ECO:0000256" key="2">
    <source>
        <dbReference type="ARBA" id="ARBA00022643"/>
    </source>
</evidence>
<name>A0A1H4IZT3_9PSEU</name>
<evidence type="ECO:0000259" key="5">
    <source>
        <dbReference type="Pfam" id="PF00296"/>
    </source>
</evidence>
<dbReference type="PANTHER" id="PTHR42847">
    <property type="entry name" value="ALKANESULFONATE MONOOXYGENASE"/>
    <property type="match status" value="1"/>
</dbReference>
<reference evidence="7" key="1">
    <citation type="submission" date="2016-10" db="EMBL/GenBank/DDBJ databases">
        <authorList>
            <person name="Varghese N."/>
            <person name="Submissions S."/>
        </authorList>
    </citation>
    <scope>NUCLEOTIDE SEQUENCE [LARGE SCALE GENOMIC DNA]</scope>
    <source>
        <strain evidence="7">DSM 44544</strain>
    </source>
</reference>
<dbReference type="PANTHER" id="PTHR42847:SF4">
    <property type="entry name" value="ALKANESULFONATE MONOOXYGENASE-RELATED"/>
    <property type="match status" value="1"/>
</dbReference>
<dbReference type="RefSeq" id="WP_091304965.1">
    <property type="nucleotide sequence ID" value="NZ_FNSO01000003.1"/>
</dbReference>
<dbReference type="Pfam" id="PF00296">
    <property type="entry name" value="Bac_luciferase"/>
    <property type="match status" value="1"/>
</dbReference>
<dbReference type="GO" id="GO:0008726">
    <property type="term" value="F:alkanesulfonate monooxygenase activity"/>
    <property type="evidence" value="ECO:0007669"/>
    <property type="project" value="TreeGrafter"/>
</dbReference>
<dbReference type="SUPFAM" id="SSF51679">
    <property type="entry name" value="Bacterial luciferase-like"/>
    <property type="match status" value="1"/>
</dbReference>
<evidence type="ECO:0000313" key="6">
    <source>
        <dbReference type="EMBL" id="SEB39570.1"/>
    </source>
</evidence>
<dbReference type="GO" id="GO:0046306">
    <property type="term" value="P:alkanesulfonate catabolic process"/>
    <property type="evidence" value="ECO:0007669"/>
    <property type="project" value="TreeGrafter"/>
</dbReference>
<dbReference type="OrthoDB" id="4288123at2"/>
<evidence type="ECO:0000256" key="4">
    <source>
        <dbReference type="ARBA" id="ARBA00023033"/>
    </source>
</evidence>
<dbReference type="InterPro" id="IPR050172">
    <property type="entry name" value="SsuD_RutA_monooxygenase"/>
</dbReference>